<reference evidence="1" key="1">
    <citation type="submission" date="2019-05" db="EMBL/GenBank/DDBJ databases">
        <title>Revised genome assembly of Burkholderiaceae (previously Ralstonia) sp. PBA.</title>
        <authorList>
            <person name="Gan H.M."/>
        </authorList>
    </citation>
    <scope>NUCLEOTIDE SEQUENCE</scope>
    <source>
        <strain evidence="1">PBA</strain>
    </source>
</reference>
<protein>
    <submittedName>
        <fullName evidence="1">Beta-ketoacyl synthase chain length factor</fullName>
    </submittedName>
</protein>
<accession>A0ACD3SUF7</accession>
<dbReference type="EMBL" id="AKCV02000004">
    <property type="protein sequence ID" value="TMS59687.1"/>
    <property type="molecule type" value="Genomic_DNA"/>
</dbReference>
<organism evidence="1 2">
    <name type="scientific">Imbroritus primus</name>
    <dbReference type="NCBI Taxonomy" id="3058603"/>
    <lineage>
        <taxon>Bacteria</taxon>
        <taxon>Pseudomonadati</taxon>
        <taxon>Pseudomonadota</taxon>
        <taxon>Betaproteobacteria</taxon>
        <taxon>Burkholderiales</taxon>
        <taxon>Burkholderiaceae</taxon>
        <taxon>Imbroritus</taxon>
    </lineage>
</organism>
<sequence length="278" mass="29763">MPDVCHSSVVALKRPAVQSTGNSAVRIAFALQAWAASAPGLSTTEQWLDWARAPWLPHGTSAPDLSRFPALMRRRLGSLGRLTVAVADAVMPSGDVSGIPVVWTSRYGDVGRSLELLFEQARQQPLSPTAFSLSVHNAIGAQHSIARQMRANAVCVAGGACSAEAGVLEAVSLLHDGASEVILVCHDAPLPGAYDRFEDGAACEYAWALRLSLQPSADERQIVLEMTQAQEATEPDARTDDAALLPHGLQVLRFLLTGEGRWRVPHARGAWTWSHGHA</sequence>
<name>A0ACD3SUF7_9BURK</name>
<gene>
    <name evidence="1" type="ORF">MW7_000615</name>
</gene>
<proteinExistence type="predicted"/>
<comment type="caution">
    <text evidence="1">The sequence shown here is derived from an EMBL/GenBank/DDBJ whole genome shotgun (WGS) entry which is preliminary data.</text>
</comment>
<dbReference type="Proteomes" id="UP000004277">
    <property type="component" value="Unassembled WGS sequence"/>
</dbReference>
<evidence type="ECO:0000313" key="1">
    <source>
        <dbReference type="EMBL" id="TMS59687.1"/>
    </source>
</evidence>
<evidence type="ECO:0000313" key="2">
    <source>
        <dbReference type="Proteomes" id="UP000004277"/>
    </source>
</evidence>
<keyword evidence="2" id="KW-1185">Reference proteome</keyword>